<evidence type="ECO:0000313" key="5">
    <source>
        <dbReference type="Proteomes" id="UP000223913"/>
    </source>
</evidence>
<gene>
    <name evidence="4" type="ORF">CRP01_39040</name>
</gene>
<dbReference type="GO" id="GO:0006396">
    <property type="term" value="P:RNA processing"/>
    <property type="evidence" value="ECO:0007669"/>
    <property type="project" value="UniProtKB-ARBA"/>
</dbReference>
<dbReference type="GO" id="GO:0003723">
    <property type="term" value="F:RNA binding"/>
    <property type="evidence" value="ECO:0007669"/>
    <property type="project" value="InterPro"/>
</dbReference>
<dbReference type="CDD" id="cd02869">
    <property type="entry name" value="PseudoU_synth_RluA_like"/>
    <property type="match status" value="1"/>
</dbReference>
<dbReference type="PANTHER" id="PTHR21600">
    <property type="entry name" value="MITOCHONDRIAL RNA PSEUDOURIDINE SYNTHASE"/>
    <property type="match status" value="1"/>
</dbReference>
<name>A0A2D0MY69_FLAN2</name>
<dbReference type="RefSeq" id="WP_099155536.1">
    <property type="nucleotide sequence ID" value="NZ_PDUD01000064.1"/>
</dbReference>
<dbReference type="AlphaFoldDB" id="A0A2D0MY69"/>
<dbReference type="GO" id="GO:0009982">
    <property type="term" value="F:pseudouridine synthase activity"/>
    <property type="evidence" value="ECO:0007669"/>
    <property type="project" value="InterPro"/>
</dbReference>
<dbReference type="Pfam" id="PF00849">
    <property type="entry name" value="PseudoU_synth_2"/>
    <property type="match status" value="1"/>
</dbReference>
<evidence type="ECO:0000256" key="1">
    <source>
        <dbReference type="ARBA" id="ARBA00010876"/>
    </source>
</evidence>
<dbReference type="GO" id="GO:0140098">
    <property type="term" value="F:catalytic activity, acting on RNA"/>
    <property type="evidence" value="ECO:0007669"/>
    <property type="project" value="UniProtKB-ARBA"/>
</dbReference>
<comment type="caution">
    <text evidence="4">The sequence shown here is derived from an EMBL/GenBank/DDBJ whole genome shotgun (WGS) entry which is preliminary data.</text>
</comment>
<dbReference type="InterPro" id="IPR006145">
    <property type="entry name" value="PsdUridine_synth_RsuA/RluA"/>
</dbReference>
<reference evidence="4 5" key="1">
    <citation type="submission" date="2017-10" db="EMBL/GenBank/DDBJ databases">
        <title>The draft genome sequence of Lewinella nigricans NBRC 102662.</title>
        <authorList>
            <person name="Wang K."/>
        </authorList>
    </citation>
    <scope>NUCLEOTIDE SEQUENCE [LARGE SCALE GENOMIC DNA]</scope>
    <source>
        <strain evidence="4 5">NBRC 102662</strain>
    </source>
</reference>
<dbReference type="OrthoDB" id="9807829at2"/>
<dbReference type="EMBL" id="PDUD01000064">
    <property type="protein sequence ID" value="PHN01078.1"/>
    <property type="molecule type" value="Genomic_DNA"/>
</dbReference>
<comment type="similarity">
    <text evidence="1">Belongs to the pseudouridine synthase RluA family.</text>
</comment>
<protein>
    <submittedName>
        <fullName evidence="4">RNA pseudouridine synthase</fullName>
    </submittedName>
</protein>
<dbReference type="PANTHER" id="PTHR21600:SF83">
    <property type="entry name" value="PSEUDOURIDYLATE SYNTHASE RPUSD4, MITOCHONDRIAL"/>
    <property type="match status" value="1"/>
</dbReference>
<sequence>MSDEHDFSIGDLVIYKNNQLVAFNKPSGLAVQHDQGDNKSLHALGEIYTKGKLFIIHRLDQPASGVILFAKTPNALVSLNEQFRSRETQKTYLAVVGEMPAEPEGMLVHYLRKDGKQNKSQAYDKPSPGSKRAELSYKHLASSDRYHLLEVNLHTGRHHQIRAQLAAIGCPIKGDVKYGFRRSNRDRSIHLHAWKLNFVHPVSKEKESLQASLPANDPVWDAFGDQLQ</sequence>
<dbReference type="InterPro" id="IPR050188">
    <property type="entry name" value="RluA_PseudoU_synthase"/>
</dbReference>
<evidence type="ECO:0000256" key="2">
    <source>
        <dbReference type="ARBA" id="ARBA00023235"/>
    </source>
</evidence>
<dbReference type="Proteomes" id="UP000223913">
    <property type="component" value="Unassembled WGS sequence"/>
</dbReference>
<evidence type="ECO:0000259" key="3">
    <source>
        <dbReference type="Pfam" id="PF00849"/>
    </source>
</evidence>
<proteinExistence type="inferred from homology"/>
<feature type="domain" description="Pseudouridine synthase RsuA/RluA-like" evidence="3">
    <location>
        <begin position="20"/>
        <end position="167"/>
    </location>
</feature>
<evidence type="ECO:0000313" key="4">
    <source>
        <dbReference type="EMBL" id="PHN01078.1"/>
    </source>
</evidence>
<keyword evidence="2" id="KW-0413">Isomerase</keyword>
<dbReference type="InterPro" id="IPR020103">
    <property type="entry name" value="PsdUridine_synth_cat_dom_sf"/>
</dbReference>
<keyword evidence="5" id="KW-1185">Reference proteome</keyword>
<organism evidence="4 5">
    <name type="scientific">Flavilitoribacter nigricans (strain ATCC 23147 / DSM 23189 / NBRC 102662 / NCIMB 1420 / SS-2)</name>
    <name type="common">Lewinella nigricans</name>
    <dbReference type="NCBI Taxonomy" id="1122177"/>
    <lineage>
        <taxon>Bacteria</taxon>
        <taxon>Pseudomonadati</taxon>
        <taxon>Bacteroidota</taxon>
        <taxon>Saprospiria</taxon>
        <taxon>Saprospirales</taxon>
        <taxon>Lewinellaceae</taxon>
        <taxon>Flavilitoribacter</taxon>
    </lineage>
</organism>
<dbReference type="SUPFAM" id="SSF55120">
    <property type="entry name" value="Pseudouridine synthase"/>
    <property type="match status" value="1"/>
</dbReference>
<accession>A0A2D0MY69</accession>
<dbReference type="Gene3D" id="3.30.2350.10">
    <property type="entry name" value="Pseudouridine synthase"/>
    <property type="match status" value="1"/>
</dbReference>
<dbReference type="GO" id="GO:0001522">
    <property type="term" value="P:pseudouridine synthesis"/>
    <property type="evidence" value="ECO:0007669"/>
    <property type="project" value="InterPro"/>
</dbReference>